<feature type="compositionally biased region" description="Polar residues" evidence="1">
    <location>
        <begin position="29"/>
        <end position="49"/>
    </location>
</feature>
<comment type="caution">
    <text evidence="2">The sequence shown here is derived from an EMBL/GenBank/DDBJ whole genome shotgun (WGS) entry which is preliminary data.</text>
</comment>
<accession>A0AAW0I3I6</accession>
<dbReference type="Proteomes" id="UP001488838">
    <property type="component" value="Unassembled WGS sequence"/>
</dbReference>
<protein>
    <submittedName>
        <fullName evidence="2">Uncharacterized protein</fullName>
    </submittedName>
</protein>
<dbReference type="AlphaFoldDB" id="A0AAW0I3I6"/>
<dbReference type="EMBL" id="JBBHLL010000225">
    <property type="protein sequence ID" value="KAK7808995.1"/>
    <property type="molecule type" value="Genomic_DNA"/>
</dbReference>
<proteinExistence type="predicted"/>
<organism evidence="2 3">
    <name type="scientific">Myodes glareolus</name>
    <name type="common">Bank vole</name>
    <name type="synonym">Clethrionomys glareolus</name>
    <dbReference type="NCBI Taxonomy" id="447135"/>
    <lineage>
        <taxon>Eukaryota</taxon>
        <taxon>Metazoa</taxon>
        <taxon>Chordata</taxon>
        <taxon>Craniata</taxon>
        <taxon>Vertebrata</taxon>
        <taxon>Euteleostomi</taxon>
        <taxon>Mammalia</taxon>
        <taxon>Eutheria</taxon>
        <taxon>Euarchontoglires</taxon>
        <taxon>Glires</taxon>
        <taxon>Rodentia</taxon>
        <taxon>Myomorpha</taxon>
        <taxon>Muroidea</taxon>
        <taxon>Cricetidae</taxon>
        <taxon>Arvicolinae</taxon>
        <taxon>Myodes</taxon>
    </lineage>
</organism>
<feature type="region of interest" description="Disordered" evidence="1">
    <location>
        <begin position="27"/>
        <end position="69"/>
    </location>
</feature>
<gene>
    <name evidence="2" type="ORF">U0070_010142</name>
</gene>
<evidence type="ECO:0000313" key="2">
    <source>
        <dbReference type="EMBL" id="KAK7808995.1"/>
    </source>
</evidence>
<sequence length="69" mass="7260">MARGSLGLQGTKDLALKVRRQQGHFYSSLKGTSHGSLGNVNPRLSSVSTAPPRGQIPSAPRLSLLAHPT</sequence>
<reference evidence="2 3" key="1">
    <citation type="journal article" date="2023" name="bioRxiv">
        <title>Conserved and derived expression patterns and positive selection on dental genes reveal complex evolutionary context of ever-growing rodent molars.</title>
        <authorList>
            <person name="Calamari Z.T."/>
            <person name="Song A."/>
            <person name="Cohen E."/>
            <person name="Akter M."/>
            <person name="Roy R.D."/>
            <person name="Hallikas O."/>
            <person name="Christensen M.M."/>
            <person name="Li P."/>
            <person name="Marangoni P."/>
            <person name="Jernvall J."/>
            <person name="Klein O.D."/>
        </authorList>
    </citation>
    <scope>NUCLEOTIDE SEQUENCE [LARGE SCALE GENOMIC DNA]</scope>
    <source>
        <strain evidence="2">V071</strain>
    </source>
</reference>
<evidence type="ECO:0000313" key="3">
    <source>
        <dbReference type="Proteomes" id="UP001488838"/>
    </source>
</evidence>
<keyword evidence="3" id="KW-1185">Reference proteome</keyword>
<name>A0AAW0I3I6_MYOGA</name>
<evidence type="ECO:0000256" key="1">
    <source>
        <dbReference type="SAM" id="MobiDB-lite"/>
    </source>
</evidence>